<name>A0ABY9KB23_9HYPH</name>
<keyword evidence="2" id="KW-1185">Reference proteome</keyword>
<geneLocation type="plasmid" evidence="1 2">
    <name>unnamed1</name>
</geneLocation>
<gene>
    <name evidence="1" type="ORF">Q9315_24435</name>
</gene>
<dbReference type="RefSeq" id="WP_306161755.1">
    <property type="nucleotide sequence ID" value="NZ_CP132315.1"/>
</dbReference>
<evidence type="ECO:0000313" key="2">
    <source>
        <dbReference type="Proteomes" id="UP001225788"/>
    </source>
</evidence>
<keyword evidence="1" id="KW-0614">Plasmid</keyword>
<accession>A0ABY9KB23</accession>
<proteinExistence type="predicted"/>
<sequence>MNMIGTHDSDPSSQLDLTRLMRRLAEMGFRGDIDTDRAPRHAASTENSGYQITPDVIIAPRDAEDLRCVTRVLDDAGLNVSRVLSLRLCCRGG</sequence>
<organism evidence="1 2">
    <name type="scientific">Shinella oryzae</name>
    <dbReference type="NCBI Taxonomy" id="2871820"/>
    <lineage>
        <taxon>Bacteria</taxon>
        <taxon>Pseudomonadati</taxon>
        <taxon>Pseudomonadota</taxon>
        <taxon>Alphaproteobacteria</taxon>
        <taxon>Hyphomicrobiales</taxon>
        <taxon>Rhizobiaceae</taxon>
        <taxon>Shinella</taxon>
    </lineage>
</organism>
<dbReference type="Proteomes" id="UP001225788">
    <property type="component" value="Plasmid unnamed1"/>
</dbReference>
<dbReference type="EMBL" id="CP132315">
    <property type="protein sequence ID" value="WLS05298.1"/>
    <property type="molecule type" value="Genomic_DNA"/>
</dbReference>
<protein>
    <submittedName>
        <fullName evidence="1">Uncharacterized protein</fullName>
    </submittedName>
</protein>
<evidence type="ECO:0000313" key="1">
    <source>
        <dbReference type="EMBL" id="WLS05298.1"/>
    </source>
</evidence>
<reference evidence="1 2" key="1">
    <citation type="submission" date="2023-08" db="EMBL/GenBank/DDBJ databases">
        <title>Pathogen: clinical or host-associated sample.</title>
        <authorList>
            <person name="Hergert J."/>
            <person name="Casey R."/>
            <person name="Wagner J."/>
            <person name="Young E.L."/>
            <person name="Oakeson K.F."/>
        </authorList>
    </citation>
    <scope>NUCLEOTIDE SEQUENCE [LARGE SCALE GENOMIC DNA]</scope>
    <source>
        <strain evidence="1 2">UPHL-collab-2</strain>
        <plasmid evidence="1 2">unnamed1</plasmid>
    </source>
</reference>